<dbReference type="EMBL" id="JAHLQK010000002">
    <property type="protein sequence ID" value="MBU5676030.1"/>
    <property type="molecule type" value="Genomic_DNA"/>
</dbReference>
<protein>
    <submittedName>
        <fullName evidence="2">Metallophosphoesterase</fullName>
    </submittedName>
</protein>
<reference evidence="2 3" key="1">
    <citation type="submission" date="2021-06" db="EMBL/GenBank/DDBJ databases">
        <authorList>
            <person name="Sun Q."/>
            <person name="Li D."/>
        </authorList>
    </citation>
    <scope>NUCLEOTIDE SEQUENCE [LARGE SCALE GENOMIC DNA]</scope>
    <source>
        <strain evidence="2 3">MSJ-5</strain>
    </source>
</reference>
<name>A0ABS6G0K6_9FIRM</name>
<dbReference type="Pfam" id="PF00149">
    <property type="entry name" value="Metallophos"/>
    <property type="match status" value="1"/>
</dbReference>
<dbReference type="InterPro" id="IPR004843">
    <property type="entry name" value="Calcineurin-like_PHP"/>
</dbReference>
<dbReference type="Proteomes" id="UP000779508">
    <property type="component" value="Unassembled WGS sequence"/>
</dbReference>
<proteinExistence type="predicted"/>
<organism evidence="2 3">
    <name type="scientific">Alkaliphilus flagellatus</name>
    <dbReference type="NCBI Taxonomy" id="2841507"/>
    <lineage>
        <taxon>Bacteria</taxon>
        <taxon>Bacillati</taxon>
        <taxon>Bacillota</taxon>
        <taxon>Clostridia</taxon>
        <taxon>Peptostreptococcales</taxon>
        <taxon>Natronincolaceae</taxon>
        <taxon>Alkaliphilus</taxon>
    </lineage>
</organism>
<gene>
    <name evidence="2" type="ORF">KQI88_06345</name>
</gene>
<sequence length="160" mass="18406">MKAINNINPQYIVHTGDIVDNIKLETNYKYLPLYERGLKKFIDCIEGHSATPYYVMGNHDDIDSVIKFSNKGIIFKKGVIEIEGCSFYVSHEYEKSNNKTDYCLFGHSFDPVHHKEEDKVVLNGLLNMNAIALSTGRIYKIEYPLGINYYRKMERGSIGL</sequence>
<keyword evidence="3" id="KW-1185">Reference proteome</keyword>
<feature type="domain" description="Calcineurin-like phosphoesterase" evidence="1">
    <location>
        <begin position="4"/>
        <end position="110"/>
    </location>
</feature>
<evidence type="ECO:0000259" key="1">
    <source>
        <dbReference type="Pfam" id="PF00149"/>
    </source>
</evidence>
<accession>A0ABS6G0K6</accession>
<evidence type="ECO:0000313" key="3">
    <source>
        <dbReference type="Proteomes" id="UP000779508"/>
    </source>
</evidence>
<evidence type="ECO:0000313" key="2">
    <source>
        <dbReference type="EMBL" id="MBU5676030.1"/>
    </source>
</evidence>
<comment type="caution">
    <text evidence="2">The sequence shown here is derived from an EMBL/GenBank/DDBJ whole genome shotgun (WGS) entry which is preliminary data.</text>
</comment>